<keyword evidence="1" id="KW-0472">Membrane</keyword>
<sequence>MSNNPYIVIIYSGATNKGANSIIASYISAGVKKSGINVVGPIDINFQDSQEEEDILTKIANSSGLIIGSGVYNGNIEPSLTEFFDKFAGAGFKSSFLASKVAGQFATSADAGTGGQLVLNSLSRLMQTFGANIVTGGASRSTLGKPGSGSWHTAQGILGIVTKDRTTSNPTFTNKYIKEDASAYGERIGQIASFFQDNYNKSMGLPAPQTGKTCKEFAPECQICGPCPVHKKHHKNNNNSSQIWLVLLITIMILFFMTLPFANI</sequence>
<dbReference type="Gene3D" id="3.40.50.360">
    <property type="match status" value="1"/>
</dbReference>
<name>A0A6C0LH44_9ZZZZ</name>
<keyword evidence="1" id="KW-1133">Transmembrane helix</keyword>
<dbReference type="Pfam" id="PF03358">
    <property type="entry name" value="FMN_red"/>
    <property type="match status" value="1"/>
</dbReference>
<reference evidence="3" key="1">
    <citation type="journal article" date="2020" name="Nature">
        <title>Giant virus diversity and host interactions through global metagenomics.</title>
        <authorList>
            <person name="Schulz F."/>
            <person name="Roux S."/>
            <person name="Paez-Espino D."/>
            <person name="Jungbluth S."/>
            <person name="Walsh D.A."/>
            <person name="Denef V.J."/>
            <person name="McMahon K.D."/>
            <person name="Konstantinidis K.T."/>
            <person name="Eloe-Fadrosh E.A."/>
            <person name="Kyrpides N.C."/>
            <person name="Woyke T."/>
        </authorList>
    </citation>
    <scope>NUCLEOTIDE SEQUENCE</scope>
    <source>
        <strain evidence="3">GVMAG-M-3300027791-30</strain>
    </source>
</reference>
<dbReference type="InterPro" id="IPR005025">
    <property type="entry name" value="FMN_Rdtase-like_dom"/>
</dbReference>
<proteinExistence type="predicted"/>
<protein>
    <recommendedName>
        <fullName evidence="2">NADPH-dependent FMN reductase-like domain-containing protein</fullName>
    </recommendedName>
</protein>
<dbReference type="SUPFAM" id="SSF52218">
    <property type="entry name" value="Flavoproteins"/>
    <property type="match status" value="1"/>
</dbReference>
<evidence type="ECO:0000313" key="3">
    <source>
        <dbReference type="EMBL" id="QHU28874.1"/>
    </source>
</evidence>
<organism evidence="3">
    <name type="scientific">viral metagenome</name>
    <dbReference type="NCBI Taxonomy" id="1070528"/>
    <lineage>
        <taxon>unclassified sequences</taxon>
        <taxon>metagenomes</taxon>
        <taxon>organismal metagenomes</taxon>
    </lineage>
</organism>
<feature type="domain" description="NADPH-dependent FMN reductase-like" evidence="2">
    <location>
        <begin position="7"/>
        <end position="137"/>
    </location>
</feature>
<dbReference type="GO" id="GO:0016491">
    <property type="term" value="F:oxidoreductase activity"/>
    <property type="evidence" value="ECO:0007669"/>
    <property type="project" value="InterPro"/>
</dbReference>
<accession>A0A6C0LH44</accession>
<keyword evidence="1" id="KW-0812">Transmembrane</keyword>
<evidence type="ECO:0000259" key="2">
    <source>
        <dbReference type="Pfam" id="PF03358"/>
    </source>
</evidence>
<feature type="transmembrane region" description="Helical" evidence="1">
    <location>
        <begin position="243"/>
        <end position="262"/>
    </location>
</feature>
<dbReference type="EMBL" id="MN740475">
    <property type="protein sequence ID" value="QHU28874.1"/>
    <property type="molecule type" value="Genomic_DNA"/>
</dbReference>
<dbReference type="AlphaFoldDB" id="A0A6C0LH44"/>
<evidence type="ECO:0000256" key="1">
    <source>
        <dbReference type="SAM" id="Phobius"/>
    </source>
</evidence>
<dbReference type="InterPro" id="IPR029039">
    <property type="entry name" value="Flavoprotein-like_sf"/>
</dbReference>